<evidence type="ECO:0000313" key="1">
    <source>
        <dbReference type="EMBL" id="MDQ0162733.1"/>
    </source>
</evidence>
<accession>A0ABT9VP16</accession>
<dbReference type="EMBL" id="JAUSTR010000006">
    <property type="protein sequence ID" value="MDQ0162733.1"/>
    <property type="molecule type" value="Genomic_DNA"/>
</dbReference>
<gene>
    <name evidence="1" type="ORF">J2S06_001810</name>
</gene>
<evidence type="ECO:0000313" key="2">
    <source>
        <dbReference type="Proteomes" id="UP001225646"/>
    </source>
</evidence>
<dbReference type="SUPFAM" id="SSF53649">
    <property type="entry name" value="Alkaline phosphatase-like"/>
    <property type="match status" value="1"/>
</dbReference>
<organism evidence="1 2">
    <name type="scientific">Aeribacillus alveayuensis</name>
    <dbReference type="NCBI Taxonomy" id="279215"/>
    <lineage>
        <taxon>Bacteria</taxon>
        <taxon>Bacillati</taxon>
        <taxon>Bacillota</taxon>
        <taxon>Bacilli</taxon>
        <taxon>Bacillales</taxon>
        <taxon>Bacillaceae</taxon>
        <taxon>Aeribacillus</taxon>
    </lineage>
</organism>
<dbReference type="PANTHER" id="PTHR10151">
    <property type="entry name" value="ECTONUCLEOTIDE PYROPHOSPHATASE/PHOSPHODIESTERASE"/>
    <property type="match status" value="1"/>
</dbReference>
<dbReference type="Gene3D" id="3.40.720.10">
    <property type="entry name" value="Alkaline Phosphatase, subunit A"/>
    <property type="match status" value="1"/>
</dbReference>
<proteinExistence type="predicted"/>
<comment type="caution">
    <text evidence="1">The sequence shown here is derived from an EMBL/GenBank/DDBJ whole genome shotgun (WGS) entry which is preliminary data.</text>
</comment>
<reference evidence="1 2" key="1">
    <citation type="submission" date="2023-07" db="EMBL/GenBank/DDBJ databases">
        <title>Genomic Encyclopedia of Type Strains, Phase IV (KMG-IV): sequencing the most valuable type-strain genomes for metagenomic binning, comparative biology and taxonomic classification.</title>
        <authorList>
            <person name="Goeker M."/>
        </authorList>
    </citation>
    <scope>NUCLEOTIDE SEQUENCE [LARGE SCALE GENOMIC DNA]</scope>
    <source>
        <strain evidence="1 2">DSM 19092</strain>
    </source>
</reference>
<dbReference type="PANTHER" id="PTHR10151:SF120">
    <property type="entry name" value="BIS(5'-ADENOSYL)-TRIPHOSPHATASE"/>
    <property type="match status" value="1"/>
</dbReference>
<dbReference type="InterPro" id="IPR017850">
    <property type="entry name" value="Alkaline_phosphatase_core_sf"/>
</dbReference>
<sequence length="484" mass="55041">MSKKVIMLLIDSLMYPSLQKAVNEGKAPALQFFMDHGKVYQDVVSPFPTMSVNVDSSLLTGTYADKHQIPGLVWYNETERRLINYGSHIRELVKLGLMKSLQDIFFHLNNEHLSKEVKTIHEELADQGLTTASINTLIYRGKFDQMLKCPFPLNIIPSIKNKNFTKGAKQFTYGSFSKQSPRKKYSHFWNRYGFNDSFSAQEFIYLIESNLLPHFSIVYFPDMDKTVHKHGPLDTKGLQSLDLNLQKILNSFSTWEDALTNNIWILLGDNGQAPIENDPERALIDLRKLLGSYRIMKLREKTPSKEDEIVLAVNERMAYIYPVNEVRVPTKDIVKQLQSDDRIDVIAYKKNDHIHVVSSVKEGELIFKKGGPYVDPYNQSWEINGNIDILHLSINNNTISFDLYPDALARIYSSLTSHQGDYITVSAKPGFEFIGEGSPTHVGGASHGGLHKQDSLVPMIVTGTKSAPKYLRIIDLKDWILSLI</sequence>
<protein>
    <submittedName>
        <fullName evidence="1">AlkP superfamily pyrophosphatase or phosphodiesterase</fullName>
    </submittedName>
</protein>
<name>A0ABT9VP16_9BACI</name>
<dbReference type="Proteomes" id="UP001225646">
    <property type="component" value="Unassembled WGS sequence"/>
</dbReference>
<dbReference type="InterPro" id="IPR002591">
    <property type="entry name" value="Phosphodiest/P_Trfase"/>
</dbReference>
<dbReference type="Pfam" id="PF01663">
    <property type="entry name" value="Phosphodiest"/>
    <property type="match status" value="1"/>
</dbReference>
<dbReference type="RefSeq" id="WP_419152072.1">
    <property type="nucleotide sequence ID" value="NZ_JAUSTR010000006.1"/>
</dbReference>
<keyword evidence="2" id="KW-1185">Reference proteome</keyword>